<evidence type="ECO:0000256" key="2">
    <source>
        <dbReference type="ARBA" id="ARBA00022552"/>
    </source>
</evidence>
<organism evidence="10 11">
    <name type="scientific">Methanobacterium congolense</name>
    <dbReference type="NCBI Taxonomy" id="118062"/>
    <lineage>
        <taxon>Archaea</taxon>
        <taxon>Methanobacteriati</taxon>
        <taxon>Methanobacteriota</taxon>
        <taxon>Methanomada group</taxon>
        <taxon>Methanobacteria</taxon>
        <taxon>Methanobacteriales</taxon>
        <taxon>Methanobacteriaceae</taxon>
        <taxon>Methanobacterium</taxon>
    </lineage>
</organism>
<evidence type="ECO:0000256" key="6">
    <source>
        <dbReference type="ARBA" id="ARBA00022884"/>
    </source>
</evidence>
<evidence type="ECO:0000259" key="9">
    <source>
        <dbReference type="SMART" id="SM00650"/>
    </source>
</evidence>
<proteinExistence type="inferred from homology"/>
<dbReference type="FunFam" id="3.40.50.150:FF:000023">
    <property type="entry name" value="Ribosomal RNA small subunit methyltransferase A"/>
    <property type="match status" value="1"/>
</dbReference>
<evidence type="ECO:0000256" key="8">
    <source>
        <dbReference type="PROSITE-ProRule" id="PRU01026"/>
    </source>
</evidence>
<accession>A0A1D3L536</accession>
<dbReference type="STRING" id="118062.MCBB_2215"/>
<dbReference type="EMBL" id="LT607756">
    <property type="protein sequence ID" value="SCG86754.1"/>
    <property type="molecule type" value="Genomic_DNA"/>
</dbReference>
<feature type="binding site" evidence="7 8">
    <location>
        <position position="73"/>
    </location>
    <ligand>
        <name>S-adenosyl-L-methionine</name>
        <dbReference type="ChEBI" id="CHEBI:59789"/>
    </ligand>
</feature>
<comment type="subcellular location">
    <subcellularLocation>
        <location evidence="7">Cytoplasm</location>
    </subcellularLocation>
</comment>
<dbReference type="SMART" id="SM00650">
    <property type="entry name" value="rADc"/>
    <property type="match status" value="1"/>
</dbReference>
<dbReference type="Gene3D" id="1.10.8.100">
    <property type="entry name" value="Ribosomal RNA adenine dimethylase-like, domain 2"/>
    <property type="match status" value="1"/>
</dbReference>
<dbReference type="PATRIC" id="fig|129848.4.peg.2261"/>
<evidence type="ECO:0000256" key="4">
    <source>
        <dbReference type="ARBA" id="ARBA00022679"/>
    </source>
</evidence>
<name>A0A1D3L536_9EURY</name>
<feature type="binding site" evidence="7 8">
    <location>
        <position position="100"/>
    </location>
    <ligand>
        <name>S-adenosyl-L-methionine</name>
        <dbReference type="ChEBI" id="CHEBI:59789"/>
    </ligand>
</feature>
<keyword evidence="5 7" id="KW-0949">S-adenosyl-L-methionine</keyword>
<dbReference type="HAMAP" id="MF_00607">
    <property type="entry name" value="16SrRNA_methyltr_A"/>
    <property type="match status" value="1"/>
</dbReference>
<dbReference type="InterPro" id="IPR020598">
    <property type="entry name" value="rRNA_Ade_methylase_Trfase_N"/>
</dbReference>
<dbReference type="NCBIfam" id="TIGR00755">
    <property type="entry name" value="ksgA"/>
    <property type="match status" value="1"/>
</dbReference>
<keyword evidence="6 7" id="KW-0694">RNA-binding</keyword>
<dbReference type="GO" id="GO:0005737">
    <property type="term" value="C:cytoplasm"/>
    <property type="evidence" value="ECO:0007669"/>
    <property type="project" value="UniProtKB-SubCell"/>
</dbReference>
<keyword evidence="4 7" id="KW-0808">Transferase</keyword>
<feature type="binding site" evidence="7 8">
    <location>
        <position position="115"/>
    </location>
    <ligand>
        <name>S-adenosyl-L-methionine</name>
        <dbReference type="ChEBI" id="CHEBI:59789"/>
    </ligand>
</feature>
<gene>
    <name evidence="7 10" type="primary">rsmA</name>
    <name evidence="7" type="synonym">ksgA</name>
    <name evidence="10" type="ORF">MCBB_2215</name>
</gene>
<feature type="domain" description="Ribosomal RNA adenine methylase transferase N-terminal" evidence="9">
    <location>
        <begin position="32"/>
        <end position="198"/>
    </location>
</feature>
<keyword evidence="3 7" id="KW-0489">Methyltransferase</keyword>
<evidence type="ECO:0000256" key="7">
    <source>
        <dbReference type="HAMAP-Rule" id="MF_00607"/>
    </source>
</evidence>
<evidence type="ECO:0000256" key="3">
    <source>
        <dbReference type="ARBA" id="ARBA00022603"/>
    </source>
</evidence>
<dbReference type="PANTHER" id="PTHR11727">
    <property type="entry name" value="DIMETHYLADENOSINE TRANSFERASE"/>
    <property type="match status" value="1"/>
</dbReference>
<dbReference type="PROSITE" id="PS01131">
    <property type="entry name" value="RRNA_A_DIMETH"/>
    <property type="match status" value="1"/>
</dbReference>
<evidence type="ECO:0000313" key="10">
    <source>
        <dbReference type="EMBL" id="SCG86754.1"/>
    </source>
</evidence>
<dbReference type="KEGG" id="mcub:MCBB_2215"/>
<dbReference type="InterPro" id="IPR023165">
    <property type="entry name" value="rRNA_Ade_diMease-like_C"/>
</dbReference>
<keyword evidence="1 7" id="KW-0963">Cytoplasm</keyword>
<keyword evidence="11" id="KW-1185">Reference proteome</keyword>
<dbReference type="Pfam" id="PF00398">
    <property type="entry name" value="RrnaAD"/>
    <property type="match status" value="1"/>
</dbReference>
<dbReference type="CDD" id="cd02440">
    <property type="entry name" value="AdoMet_MTases"/>
    <property type="match status" value="1"/>
</dbReference>
<dbReference type="PROSITE" id="PS51689">
    <property type="entry name" value="SAM_RNA_A_N6_MT"/>
    <property type="match status" value="1"/>
</dbReference>
<dbReference type="GO" id="GO:0000179">
    <property type="term" value="F:rRNA (adenine-N6,N6-)-dimethyltransferase activity"/>
    <property type="evidence" value="ECO:0007669"/>
    <property type="project" value="UniProtKB-UniRule"/>
</dbReference>
<dbReference type="SUPFAM" id="SSF53335">
    <property type="entry name" value="S-adenosyl-L-methionine-dependent methyltransferases"/>
    <property type="match status" value="1"/>
</dbReference>
<comment type="similarity">
    <text evidence="7">Belongs to the class I-like SAM-binding methyltransferase superfamily. rRNA adenine N(6)-methyltransferase family. RsmA subfamily.</text>
</comment>
<dbReference type="PANTHER" id="PTHR11727:SF7">
    <property type="entry name" value="DIMETHYLADENOSINE TRANSFERASE-RELATED"/>
    <property type="match status" value="1"/>
</dbReference>
<dbReference type="Proteomes" id="UP000094707">
    <property type="component" value="Chromosome I"/>
</dbReference>
<dbReference type="InterPro" id="IPR020596">
    <property type="entry name" value="rRNA_Ade_Mease_Trfase_CS"/>
</dbReference>
<reference evidence="10 11" key="1">
    <citation type="submission" date="2016-08" db="EMBL/GenBank/DDBJ databases">
        <authorList>
            <person name="Seilhamer J.J."/>
        </authorList>
    </citation>
    <scope>NUCLEOTIDE SEQUENCE [LARGE SCALE GENOMIC DNA]</scope>
    <source>
        <strain evidence="10">Buetzberg</strain>
    </source>
</reference>
<feature type="binding site" evidence="7 8">
    <location>
        <position position="27"/>
    </location>
    <ligand>
        <name>S-adenosyl-L-methionine</name>
        <dbReference type="ChEBI" id="CHEBI:59789"/>
    </ligand>
</feature>
<sequence length="282" mass="31764">MNLRSQTINVLKSNNIRLDKRKGQNYLINPGILSRIVKSAELSTEDTVLEIGAGIGTLTLPLAERAKKVVAVEQDIKIADVLKKRLDDLDIHNVEVIVGDATQIDFPEFNKVVSNLPYKISSPITFKLLEHDFESAVLMYQKEFAERMVAEPGNKNYSRLSVMMHFGAKVTMLFDVPPSAFIPQPKVSSAVIKLTPDKREGACDEDTFKKTSRALFQHKRKKVANALLDSFHEIQVTDKKTAKKIVSSLDPNIISERAVNLNPEEILKISRDIRSLLERNRN</sequence>
<dbReference type="EC" id="2.1.1.-" evidence="7"/>
<evidence type="ECO:0000256" key="5">
    <source>
        <dbReference type="ARBA" id="ARBA00022691"/>
    </source>
</evidence>
<dbReference type="Gene3D" id="3.40.50.150">
    <property type="entry name" value="Vaccinia Virus protein VP39"/>
    <property type="match status" value="1"/>
</dbReference>
<dbReference type="RefSeq" id="WP_071907788.1">
    <property type="nucleotide sequence ID" value="NZ_LT607756.1"/>
</dbReference>
<dbReference type="OrthoDB" id="9883at2157"/>
<dbReference type="InterPro" id="IPR011530">
    <property type="entry name" value="rRNA_adenine_dimethylase"/>
</dbReference>
<comment type="function">
    <text evidence="7">Specifically dimethylates two adjacent adenosines in the loop of a conserved hairpin near the 3'-end of 16S rRNA in the 30S particle. May play a critical role in biogenesis of 30S subunits.</text>
</comment>
<feature type="binding site" evidence="7 8">
    <location>
        <position position="52"/>
    </location>
    <ligand>
        <name>S-adenosyl-L-methionine</name>
        <dbReference type="ChEBI" id="CHEBI:59789"/>
    </ligand>
</feature>
<evidence type="ECO:0000313" key="11">
    <source>
        <dbReference type="Proteomes" id="UP000094707"/>
    </source>
</evidence>
<dbReference type="InterPro" id="IPR029063">
    <property type="entry name" value="SAM-dependent_MTases_sf"/>
</dbReference>
<dbReference type="GO" id="GO:0003723">
    <property type="term" value="F:RNA binding"/>
    <property type="evidence" value="ECO:0007669"/>
    <property type="project" value="UniProtKB-UniRule"/>
</dbReference>
<dbReference type="InterPro" id="IPR001737">
    <property type="entry name" value="KsgA/Erm"/>
</dbReference>
<dbReference type="AlphaFoldDB" id="A0A1D3L536"/>
<evidence type="ECO:0000256" key="1">
    <source>
        <dbReference type="ARBA" id="ARBA00022490"/>
    </source>
</evidence>
<dbReference type="GeneID" id="30413050"/>
<protein>
    <recommendedName>
        <fullName evidence="7">Probable ribosomal RNA small subunit methyltransferase A</fullName>
        <ecNumber evidence="7">2.1.1.-</ecNumber>
    </recommendedName>
    <alternativeName>
        <fullName evidence="7">16S rRNA dimethyladenosine transferase</fullName>
    </alternativeName>
    <alternativeName>
        <fullName evidence="7">16S rRNA dimethylase</fullName>
    </alternativeName>
    <alternativeName>
        <fullName evidence="7">S-adenosylmethionine-6-N',N'-adenosyl(rRNA) dimethyltransferase</fullName>
    </alternativeName>
</protein>
<keyword evidence="2 7" id="KW-0698">rRNA processing</keyword>
<feature type="binding site" evidence="7 8">
    <location>
        <position position="25"/>
    </location>
    <ligand>
        <name>S-adenosyl-L-methionine</name>
        <dbReference type="ChEBI" id="CHEBI:59789"/>
    </ligand>
</feature>